<accession>A0A2B6RTC5</accession>
<dbReference type="InterPro" id="IPR052529">
    <property type="entry name" value="Bact_Transport_Assoc"/>
</dbReference>
<protein>
    <recommendedName>
        <fullName evidence="1">DUF418 domain-containing protein</fullName>
    </recommendedName>
</protein>
<evidence type="ECO:0000313" key="2">
    <source>
        <dbReference type="EMBL" id="PEM70193.1"/>
    </source>
</evidence>
<dbReference type="InterPro" id="IPR007349">
    <property type="entry name" value="DUF418"/>
</dbReference>
<feature type="domain" description="DUF418" evidence="1">
    <location>
        <begin position="226"/>
        <end position="373"/>
    </location>
</feature>
<gene>
    <name evidence="2" type="ORF">CN613_09940</name>
</gene>
<dbReference type="PANTHER" id="PTHR30590">
    <property type="entry name" value="INNER MEMBRANE PROTEIN"/>
    <property type="match status" value="1"/>
</dbReference>
<sequence>MRNNNKRIRLLDILRGFAVLGTLGTNIWIFAYLGDISYIFTFDHAIWWTSLNDFIRLFVLFLVNGKLLGLLTIMFGVGLELKYKQSLRKGNTWPGVYLWTSFILLLEGFIHFTLVMEYDILMSYGITAIIVAFIIKRGDKWINRSMKMIGIFHGTAMLLILAIFMYLKFIGSNISLGSANEIIALYSDGTWFKQINHRLTNFISNRIEVILVIPMNIFLFLLGIRLMRAGAFFSDENGKRIRTKMLKVGMIIGIPLNLLIFIPGGIFDLSARYLFAPFLSILYIALIAKMIEKFEGFWLWQRLENVGKMSLSCYVLQNIISSILFYGWGFGLGEKVNSIVIVFIWLCICFFELYFATFWLNRFKLGPMEAARKYTAGLMKE</sequence>
<comment type="caution">
    <text evidence="2">The sequence shown here is derived from an EMBL/GenBank/DDBJ whole genome shotgun (WGS) entry which is preliminary data.</text>
</comment>
<evidence type="ECO:0000259" key="1">
    <source>
        <dbReference type="Pfam" id="PF04235"/>
    </source>
</evidence>
<evidence type="ECO:0000313" key="3">
    <source>
        <dbReference type="Proteomes" id="UP000219775"/>
    </source>
</evidence>
<dbReference type="RefSeq" id="WP_098128937.1">
    <property type="nucleotide sequence ID" value="NZ_NUDP01000036.1"/>
</dbReference>
<proteinExistence type="predicted"/>
<dbReference type="EMBL" id="NUDP01000036">
    <property type="protein sequence ID" value="PEM70193.1"/>
    <property type="molecule type" value="Genomic_DNA"/>
</dbReference>
<dbReference type="Pfam" id="PF04235">
    <property type="entry name" value="DUF418"/>
    <property type="match status" value="1"/>
</dbReference>
<dbReference type="Proteomes" id="UP000219775">
    <property type="component" value="Unassembled WGS sequence"/>
</dbReference>
<organism evidence="2 3">
    <name type="scientific">Bacillus pseudomycoides</name>
    <dbReference type="NCBI Taxonomy" id="64104"/>
    <lineage>
        <taxon>Bacteria</taxon>
        <taxon>Bacillati</taxon>
        <taxon>Bacillota</taxon>
        <taxon>Bacilli</taxon>
        <taxon>Bacillales</taxon>
        <taxon>Bacillaceae</taxon>
        <taxon>Bacillus</taxon>
        <taxon>Bacillus cereus group</taxon>
    </lineage>
</organism>
<dbReference type="PANTHER" id="PTHR30590:SF2">
    <property type="entry name" value="INNER MEMBRANE PROTEIN"/>
    <property type="match status" value="1"/>
</dbReference>
<reference evidence="2 3" key="1">
    <citation type="submission" date="2017-09" db="EMBL/GenBank/DDBJ databases">
        <title>Large-scale bioinformatics analysis of Bacillus genomes uncovers conserved roles of natural products in bacterial physiology.</title>
        <authorList>
            <consortium name="Agbiome Team Llc"/>
            <person name="Bleich R.M."/>
            <person name="Grubbs K.J."/>
            <person name="Santa Maria K.C."/>
            <person name="Allen S.E."/>
            <person name="Farag S."/>
            <person name="Shank E.A."/>
            <person name="Bowers A."/>
        </authorList>
    </citation>
    <scope>NUCLEOTIDE SEQUENCE [LARGE SCALE GENOMIC DNA]</scope>
    <source>
        <strain evidence="2 3">AFS009893</strain>
    </source>
</reference>
<name>A0A2B6RTC5_9BACI</name>
<dbReference type="AlphaFoldDB" id="A0A2B6RTC5"/>